<feature type="region of interest" description="Disordered" evidence="10">
    <location>
        <begin position="1349"/>
        <end position="1407"/>
    </location>
</feature>
<dbReference type="InterPro" id="IPR051969">
    <property type="entry name" value="Zinc-finger_DNA-bd_regulators"/>
</dbReference>
<dbReference type="PANTHER" id="PTHR45944:SF2">
    <property type="entry name" value="SCHNURRI, ISOFORM F"/>
    <property type="match status" value="1"/>
</dbReference>
<evidence type="ECO:0000256" key="4">
    <source>
        <dbReference type="ARBA" id="ARBA00022771"/>
    </source>
</evidence>
<feature type="compositionally biased region" description="Gly residues" evidence="10">
    <location>
        <begin position="1369"/>
        <end position="1380"/>
    </location>
</feature>
<feature type="compositionally biased region" description="Low complexity" evidence="10">
    <location>
        <begin position="1144"/>
        <end position="1159"/>
    </location>
</feature>
<evidence type="ECO:0000256" key="2">
    <source>
        <dbReference type="ARBA" id="ARBA00022723"/>
    </source>
</evidence>
<keyword evidence="6" id="KW-0805">Transcription regulation</keyword>
<feature type="domain" description="C2H2-type" evidence="11">
    <location>
        <begin position="1230"/>
        <end position="1259"/>
    </location>
</feature>
<feature type="region of interest" description="Disordered" evidence="10">
    <location>
        <begin position="739"/>
        <end position="778"/>
    </location>
</feature>
<feature type="region of interest" description="Disordered" evidence="10">
    <location>
        <begin position="1092"/>
        <end position="1174"/>
    </location>
</feature>
<dbReference type="InterPro" id="IPR036236">
    <property type="entry name" value="Znf_C2H2_sf"/>
</dbReference>
<feature type="compositionally biased region" description="Low complexity" evidence="10">
    <location>
        <begin position="242"/>
        <end position="253"/>
    </location>
</feature>
<dbReference type="PANTHER" id="PTHR45944">
    <property type="entry name" value="SCHNURRI, ISOFORM F"/>
    <property type="match status" value="1"/>
</dbReference>
<evidence type="ECO:0000313" key="12">
    <source>
        <dbReference type="EMBL" id="BES92392.1"/>
    </source>
</evidence>
<keyword evidence="5" id="KW-0862">Zinc</keyword>
<organism evidence="12 13">
    <name type="scientific">Nesidiocoris tenuis</name>
    <dbReference type="NCBI Taxonomy" id="355587"/>
    <lineage>
        <taxon>Eukaryota</taxon>
        <taxon>Metazoa</taxon>
        <taxon>Ecdysozoa</taxon>
        <taxon>Arthropoda</taxon>
        <taxon>Hexapoda</taxon>
        <taxon>Insecta</taxon>
        <taxon>Pterygota</taxon>
        <taxon>Neoptera</taxon>
        <taxon>Paraneoptera</taxon>
        <taxon>Hemiptera</taxon>
        <taxon>Heteroptera</taxon>
        <taxon>Panheteroptera</taxon>
        <taxon>Cimicomorpha</taxon>
        <taxon>Miridae</taxon>
        <taxon>Dicyphina</taxon>
        <taxon>Nesidiocoris</taxon>
    </lineage>
</organism>
<feature type="compositionally biased region" description="Low complexity" evidence="10">
    <location>
        <begin position="550"/>
        <end position="559"/>
    </location>
</feature>
<reference evidence="12 13" key="1">
    <citation type="submission" date="2023-09" db="EMBL/GenBank/DDBJ databases">
        <title>Nesidiocoris tenuis whole genome shotgun sequence.</title>
        <authorList>
            <person name="Shibata T."/>
            <person name="Shimoda M."/>
            <person name="Kobayashi T."/>
            <person name="Uehara T."/>
        </authorList>
    </citation>
    <scope>NUCLEOTIDE SEQUENCE [LARGE SCALE GENOMIC DNA]</scope>
    <source>
        <strain evidence="12 13">Japan</strain>
    </source>
</reference>
<feature type="domain" description="C2H2-type" evidence="11">
    <location>
        <begin position="827"/>
        <end position="851"/>
    </location>
</feature>
<comment type="subcellular location">
    <subcellularLocation>
        <location evidence="1">Nucleus</location>
    </subcellularLocation>
</comment>
<dbReference type="SMART" id="SM00451">
    <property type="entry name" value="ZnF_U1"/>
    <property type="match status" value="3"/>
</dbReference>
<feature type="domain" description="C2H2-type" evidence="11">
    <location>
        <begin position="1202"/>
        <end position="1229"/>
    </location>
</feature>
<keyword evidence="3" id="KW-0677">Repeat</keyword>
<proteinExistence type="predicted"/>
<feature type="region of interest" description="Disordered" evidence="10">
    <location>
        <begin position="538"/>
        <end position="624"/>
    </location>
</feature>
<feature type="region of interest" description="Disordered" evidence="10">
    <location>
        <begin position="226"/>
        <end position="259"/>
    </location>
</feature>
<keyword evidence="7" id="KW-0804">Transcription</keyword>
<feature type="region of interest" description="Disordered" evidence="10">
    <location>
        <begin position="202"/>
        <end position="221"/>
    </location>
</feature>
<feature type="compositionally biased region" description="Polar residues" evidence="10">
    <location>
        <begin position="739"/>
        <end position="748"/>
    </location>
</feature>
<feature type="compositionally biased region" description="Pro residues" evidence="10">
    <location>
        <begin position="566"/>
        <end position="575"/>
    </location>
</feature>
<feature type="compositionally biased region" description="Basic and acidic residues" evidence="10">
    <location>
        <begin position="593"/>
        <end position="610"/>
    </location>
</feature>
<gene>
    <name evidence="12" type="ORF">NTJ_05200</name>
</gene>
<keyword evidence="8" id="KW-0539">Nucleus</keyword>
<feature type="region of interest" description="Disordered" evidence="10">
    <location>
        <begin position="47"/>
        <end position="68"/>
    </location>
</feature>
<evidence type="ECO:0000256" key="7">
    <source>
        <dbReference type="ARBA" id="ARBA00023163"/>
    </source>
</evidence>
<feature type="compositionally biased region" description="Basic and acidic residues" evidence="10">
    <location>
        <begin position="1092"/>
        <end position="1101"/>
    </location>
</feature>
<feature type="domain" description="C2H2-type" evidence="11">
    <location>
        <begin position="799"/>
        <end position="826"/>
    </location>
</feature>
<keyword evidence="4 9" id="KW-0863">Zinc-finger</keyword>
<dbReference type="Pfam" id="PF00096">
    <property type="entry name" value="zf-C2H2"/>
    <property type="match status" value="6"/>
</dbReference>
<keyword evidence="2" id="KW-0479">Metal-binding</keyword>
<dbReference type="InterPro" id="IPR013087">
    <property type="entry name" value="Znf_C2H2_type"/>
</dbReference>
<feature type="domain" description="C2H2-type" evidence="11">
    <location>
        <begin position="102"/>
        <end position="131"/>
    </location>
</feature>
<dbReference type="SUPFAM" id="SSF57667">
    <property type="entry name" value="beta-beta-alpha zinc fingers"/>
    <property type="match status" value="4"/>
</dbReference>
<dbReference type="EMBL" id="AP028911">
    <property type="protein sequence ID" value="BES92392.1"/>
    <property type="molecule type" value="Genomic_DNA"/>
</dbReference>
<feature type="region of interest" description="Disordered" evidence="10">
    <location>
        <begin position="122"/>
        <end position="153"/>
    </location>
</feature>
<dbReference type="Proteomes" id="UP001307889">
    <property type="component" value="Chromosome 3"/>
</dbReference>
<evidence type="ECO:0000256" key="6">
    <source>
        <dbReference type="ARBA" id="ARBA00023015"/>
    </source>
</evidence>
<evidence type="ECO:0000313" key="13">
    <source>
        <dbReference type="Proteomes" id="UP001307889"/>
    </source>
</evidence>
<feature type="compositionally biased region" description="Polar residues" evidence="10">
    <location>
        <begin position="755"/>
        <end position="767"/>
    </location>
</feature>
<accession>A0ABN7APR9</accession>
<feature type="domain" description="C2H2-type" evidence="11">
    <location>
        <begin position="74"/>
        <end position="101"/>
    </location>
</feature>
<evidence type="ECO:0000256" key="3">
    <source>
        <dbReference type="ARBA" id="ARBA00022737"/>
    </source>
</evidence>
<dbReference type="Gene3D" id="3.30.160.60">
    <property type="entry name" value="Classic Zinc Finger"/>
    <property type="match status" value="7"/>
</dbReference>
<dbReference type="SMART" id="SM00355">
    <property type="entry name" value="ZnF_C2H2"/>
    <property type="match status" value="8"/>
</dbReference>
<keyword evidence="13" id="KW-1185">Reference proteome</keyword>
<feature type="domain" description="C2H2-type" evidence="11">
    <location>
        <begin position="1275"/>
        <end position="1304"/>
    </location>
</feature>
<evidence type="ECO:0000256" key="1">
    <source>
        <dbReference type="ARBA" id="ARBA00004123"/>
    </source>
</evidence>
<evidence type="ECO:0000259" key="11">
    <source>
        <dbReference type="PROSITE" id="PS50157"/>
    </source>
</evidence>
<protein>
    <submittedName>
        <fullName evidence="12">ZnF_C2H2</fullName>
    </submittedName>
</protein>
<evidence type="ECO:0000256" key="8">
    <source>
        <dbReference type="ARBA" id="ARBA00023242"/>
    </source>
</evidence>
<feature type="compositionally biased region" description="Acidic residues" evidence="10">
    <location>
        <begin position="889"/>
        <end position="915"/>
    </location>
</feature>
<dbReference type="PROSITE" id="PS00028">
    <property type="entry name" value="ZINC_FINGER_C2H2_1"/>
    <property type="match status" value="7"/>
</dbReference>
<evidence type="ECO:0000256" key="9">
    <source>
        <dbReference type="PROSITE-ProRule" id="PRU00042"/>
    </source>
</evidence>
<evidence type="ECO:0000256" key="5">
    <source>
        <dbReference type="ARBA" id="ARBA00022833"/>
    </source>
</evidence>
<name>A0ABN7APR9_9HEMI</name>
<dbReference type="PROSITE" id="PS50157">
    <property type="entry name" value="ZINC_FINGER_C2H2_2"/>
    <property type="match status" value="7"/>
</dbReference>
<feature type="compositionally biased region" description="Basic and acidic residues" evidence="10">
    <location>
        <begin position="1397"/>
        <end position="1407"/>
    </location>
</feature>
<evidence type="ECO:0000256" key="10">
    <source>
        <dbReference type="SAM" id="MobiDB-lite"/>
    </source>
</evidence>
<dbReference type="InterPro" id="IPR003604">
    <property type="entry name" value="Matrin/U1-like-C_Znf_C2H2"/>
</dbReference>
<feature type="region of interest" description="Disordered" evidence="10">
    <location>
        <begin position="869"/>
        <end position="917"/>
    </location>
</feature>
<sequence length="1407" mass="154804">MGDVCCLDKQVQENGLDGYKMVQESESTNRYLHKKFKKVATLEESGPKRGKGVLYSIPPEEPEQPKSVSPDGRYVCPYCKVCVSKPSVLQKHIRAHTNERPYPCLPCGFAFKTKSNLYKHRRSRAHSLKTDGLSSEDDDGGSPSSEMSNKPYKPKFHLTETSLSSAASTCSSPFSSSPSPDLLNAQINHLITENPAMLFDMDGPSILRRDTPSPLRNGESNAALRLSSYPVHSMPTLEPEDLSSTSTSSSEPLNLTVKEPRKRGLADVYSNSLLLPSPSKESFVLRHREIPDLTRITEEVLYPCPNCKVVFRTHDNLKTHLFSCKPKSSPGPLLGKTPLVDTYDGDSVKKRKLDLNRLNSAKKCSLKLFGGGAVQVLDNSPENCKIQRLDVNKEIARKDAQVLMFAKTGLNVVGATIVQSNTPEVQSPSYSEKLVLPIISNVSPPLLKVPGISTPVQFPPLRFPPSMNPLTQITAYNPLTLPTLSPVKSSTQPQGPLASPYNGGVGTIMLAGKEIPFVPGMPGPQTLLGSSPPLAVPSHVQLQKQEKSVIIRSPVPSISHTKTDTPKPPPPPRAPSPVKAESPEPEPAVKQLSDSKDDAKSASEGQERKFLRPSSLPLKPGTYMPKKQLAAPFHTTSLISPETPRPRKSYGQLYLNGHAYTYLGLKCSTRMFFCTLNKPQPIYVPLAPDQYKVSMYSNWTICSDASPSPPGLDSRKTMSCYDSRNRNCSFTSANRNKQDLVTHSSYKSTPPEADQSPNSGSATSKSEGNGGSDKLPICEGGFESNEEYTYVRGRGRGRYVCKECGIRCKKPSMLKKHIRTHTDLRPYTCKYCAFSFKTKGNLTKHMKSKAHYKRCVELDINPVPTNIDSCYLDDETSSQQSGPITPAGVDEESEETEEDEDDDDDESEDDAEDGDDCRMEREAAKSLLSLSEVTLEIAHRQYVSAGLVSSLNSKPRSYPYAFISPQIEPASIEKQAKADAWRSDVLSLNKDCQDLAISVRLSPRSEPSESTRPMDLSNKSLGLYTRAALKTPVITSASSQPLLMASVCSTTEKLPSTPIVEHSDDGALLHAYLTERTIRDQHIKVQLNRKRDLEPVERVSDSDSSQLHQPMEEEENLVEEPTPKEQALAPKTNTPPASVPPAVSPAVPAASPAPAVSAAQHKRPESPPCQLLLASPGNKKKAEFKEPASALSYISSTEDGKSMCSVCNKVFNKPSQLRLHVNIHYFERPFRCESCAVSFRTKGHLQKHLRSLSHLNKMNMNSTFGTATTSNPRPFKCDDCKIAFRIHGHLAKHFRSKMHIMKLECLGKLPFGMYAELERSGINMSDIDTTDCENSLESLQLLAQKLSLDKPGTPRPDHWEALEQQQRGGVSGSDMFGGGSASEDESSYSNDNFGRPCDIETRNESVR</sequence>